<dbReference type="InterPro" id="IPR013783">
    <property type="entry name" value="Ig-like_fold"/>
</dbReference>
<dbReference type="GO" id="GO:0000978">
    <property type="term" value="F:RNA polymerase II cis-regulatory region sequence-specific DNA binding"/>
    <property type="evidence" value="ECO:0007669"/>
    <property type="project" value="TreeGrafter"/>
</dbReference>
<sequence>MLLTHSGIKGSRLCASDCDRSHNSTYSSNRILLVYEVKRIAGKMPDAYENINMAMRSILTTGVVGDNEDPYFQFNDLTSMGSTDVLSPFSSSGSQGNLSMTSPMSTSSSPMHITDDYINLTNAVTILGEPYLSIMVQPMEKFRFRYKSEMVGTHGSLLGIYTGRKRNKNNVPTVKLHNYSDNAIIRCTLVTIDEDLRIPHAHRLVRRVDSMDIGDPHYMEVSSQNDFTAEFVGMGIIHTARRNVKDEIVRKLREEALEELKRSNINATLNLRDDAQIKSDAEQYQKTINLNSVCLCFQGFIKDQHNIMRPITAPIYSNPVNNLKSALTGELKICRIDKYTSSCEGGEEVFILVEKVSKKNIKIKFFELDDDDTEIWMDYGRFSELDVHHQYAMVFRTPPYRDRNITSPKEVFIQLERPSDSYCSEPIKFTYKPTDRMIGRKRTRVSHSNSAELAQALTFNNDTLLMNSPLTSTPSSNDSTEISKEIKKMLDDRCSSSQFRDFVEHIDLEMYEILLNQGGEDKLTYDGAPNKKATMLSSLNFIFLQDDKLFAKDVIIDTIKNMKIKPHEVKDIIKISFKDRTTYGDTPLHCALRYGQRNNVKRILMLMSTLNTDAEELVNIRNSSGKTPLHYAASQDQPEIIRALLMLGADPNITDHYGQMPLHRAVKFPEAEGSIDVLLAEKDVNIEANTDCGWSPLQLAAQAGSYHAVRSLIKAGADVNNTDMTYGRTALHIAVEGGHKDIVEFLLKNTKIDVNKKNFSGNTALHTAIVTPGTKAKEICALLVIYGADPHIRNYNRESNNVDGEQIQNIKIEVHSEDENMEEFNGQSSFDLASNKPDILQLVSGQNDMLINNTIKEENINDTQKVWMDIDQEKQLASILDETKGWKKLAHYFDYKYLMNIFKQTSSSSLLLLNYIAIQTNTSLSDLRNILQNVGEEEAAAYMSQILSMKHET</sequence>
<dbReference type="InterPro" id="IPR037059">
    <property type="entry name" value="RHD_DNA_bind_dom_sf"/>
</dbReference>
<dbReference type="GO" id="GO:0001228">
    <property type="term" value="F:DNA-binding transcription activator activity, RNA polymerase II-specific"/>
    <property type="evidence" value="ECO:0007669"/>
    <property type="project" value="UniProtKB-ARBA"/>
</dbReference>
<accession>A0A836EFP9</accession>
<dbReference type="GO" id="GO:0005654">
    <property type="term" value="C:nucleoplasm"/>
    <property type="evidence" value="ECO:0007669"/>
    <property type="project" value="UniProtKB-ARBA"/>
</dbReference>
<dbReference type="SUPFAM" id="SSF81296">
    <property type="entry name" value="E set domains"/>
    <property type="match status" value="1"/>
</dbReference>
<dbReference type="Pfam" id="PF00023">
    <property type="entry name" value="Ank"/>
    <property type="match status" value="1"/>
</dbReference>
<keyword evidence="1" id="KW-0040">ANK repeat</keyword>
<dbReference type="GO" id="GO:0002225">
    <property type="term" value="P:positive regulation of antimicrobial peptide production"/>
    <property type="evidence" value="ECO:0007669"/>
    <property type="project" value="UniProtKB-ARBA"/>
</dbReference>
<dbReference type="PROSITE" id="PS50254">
    <property type="entry name" value="REL_2"/>
    <property type="match status" value="1"/>
</dbReference>
<feature type="non-terminal residue" evidence="4">
    <location>
        <position position="953"/>
    </location>
</feature>
<proteinExistence type="predicted"/>
<evidence type="ECO:0000313" key="4">
    <source>
        <dbReference type="EMBL" id="KAG5305729.1"/>
    </source>
</evidence>
<dbReference type="GO" id="GO:0008063">
    <property type="term" value="P:Toll signaling pathway"/>
    <property type="evidence" value="ECO:0007669"/>
    <property type="project" value="UniProtKB-ARBA"/>
</dbReference>
<dbReference type="PRINTS" id="PR01415">
    <property type="entry name" value="ANKYRIN"/>
</dbReference>
<feature type="non-terminal residue" evidence="4">
    <location>
        <position position="1"/>
    </location>
</feature>
<dbReference type="PRINTS" id="PR00057">
    <property type="entry name" value="NFKBTNSCPFCT"/>
</dbReference>
<feature type="repeat" description="ANK" evidence="1">
    <location>
        <begin position="692"/>
        <end position="724"/>
    </location>
</feature>
<dbReference type="InterPro" id="IPR036770">
    <property type="entry name" value="Ankyrin_rpt-contain_sf"/>
</dbReference>
<evidence type="ECO:0000256" key="2">
    <source>
        <dbReference type="SAM" id="MobiDB-lite"/>
    </source>
</evidence>
<evidence type="ECO:0000313" key="5">
    <source>
        <dbReference type="Proteomes" id="UP000667349"/>
    </source>
</evidence>
<dbReference type="InterPro" id="IPR002909">
    <property type="entry name" value="IPT_dom"/>
</dbReference>
<feature type="repeat" description="ANK" evidence="1">
    <location>
        <begin position="726"/>
        <end position="749"/>
    </location>
</feature>
<evidence type="ECO:0000256" key="1">
    <source>
        <dbReference type="PROSITE-ProRule" id="PRU00023"/>
    </source>
</evidence>
<feature type="domain" description="RHD" evidence="3">
    <location>
        <begin position="127"/>
        <end position="327"/>
    </location>
</feature>
<dbReference type="Gene3D" id="1.25.40.20">
    <property type="entry name" value="Ankyrin repeat-containing domain"/>
    <property type="match status" value="1"/>
</dbReference>
<dbReference type="GO" id="GO:0048935">
    <property type="term" value="P:peripheral nervous system neuron development"/>
    <property type="evidence" value="ECO:0007669"/>
    <property type="project" value="UniProtKB-ARBA"/>
</dbReference>
<dbReference type="InterPro" id="IPR014756">
    <property type="entry name" value="Ig_E-set"/>
</dbReference>
<dbReference type="SUPFAM" id="SSF48403">
    <property type="entry name" value="Ankyrin repeat"/>
    <property type="match status" value="1"/>
</dbReference>
<dbReference type="Proteomes" id="UP000667349">
    <property type="component" value="Unassembled WGS sequence"/>
</dbReference>
<dbReference type="SUPFAM" id="SSF47986">
    <property type="entry name" value="DEATH domain"/>
    <property type="match status" value="1"/>
</dbReference>
<comment type="caution">
    <text evidence="4">The sequence shown here is derived from an EMBL/GenBank/DDBJ whole genome shotgun (WGS) entry which is preliminary data.</text>
</comment>
<dbReference type="GO" id="GO:0007249">
    <property type="term" value="P:canonical NF-kappaB signal transduction"/>
    <property type="evidence" value="ECO:0007669"/>
    <property type="project" value="UniProtKB-ARBA"/>
</dbReference>
<dbReference type="PANTHER" id="PTHR24169">
    <property type="entry name" value="NUCLEAR FACTOR NF-KAPPA-B PROTEIN"/>
    <property type="match status" value="1"/>
</dbReference>
<protein>
    <submittedName>
        <fullName evidence="4">NFKB1 factor</fullName>
    </submittedName>
</protein>
<dbReference type="Pfam" id="PF00554">
    <property type="entry name" value="RHD_DNA_bind"/>
    <property type="match status" value="1"/>
</dbReference>
<dbReference type="InterPro" id="IPR008967">
    <property type="entry name" value="p53-like_TF_DNA-bd_sf"/>
</dbReference>
<dbReference type="Gene3D" id="1.10.533.10">
    <property type="entry name" value="Death Domain, Fas"/>
    <property type="match status" value="1"/>
</dbReference>
<dbReference type="Gene3D" id="2.60.40.10">
    <property type="entry name" value="Immunoglobulins"/>
    <property type="match status" value="1"/>
</dbReference>
<dbReference type="EMBL" id="JAANHZ010000870">
    <property type="protein sequence ID" value="KAG5305729.1"/>
    <property type="molecule type" value="Genomic_DNA"/>
</dbReference>
<dbReference type="GO" id="GO:0005737">
    <property type="term" value="C:cytoplasm"/>
    <property type="evidence" value="ECO:0007669"/>
    <property type="project" value="InterPro"/>
</dbReference>
<dbReference type="PROSITE" id="PS50297">
    <property type="entry name" value="ANK_REP_REGION"/>
    <property type="match status" value="3"/>
</dbReference>
<dbReference type="GO" id="GO:0035206">
    <property type="term" value="P:regulation of hemocyte proliferation"/>
    <property type="evidence" value="ECO:0007669"/>
    <property type="project" value="UniProtKB-ARBA"/>
</dbReference>
<dbReference type="SMART" id="SM00429">
    <property type="entry name" value="IPT"/>
    <property type="match status" value="1"/>
</dbReference>
<dbReference type="InterPro" id="IPR000451">
    <property type="entry name" value="NFkB/Dor"/>
</dbReference>
<dbReference type="SMART" id="SM00248">
    <property type="entry name" value="ANK"/>
    <property type="match status" value="6"/>
</dbReference>
<feature type="compositionally biased region" description="Polar residues" evidence="2">
    <location>
        <begin position="87"/>
        <end position="98"/>
    </location>
</feature>
<keyword evidence="5" id="KW-1185">Reference proteome</keyword>
<dbReference type="FunFam" id="2.60.40.10:FF:000046">
    <property type="entry name" value="Nuclear factor NF-kappa-B p105 subunit"/>
    <property type="match status" value="1"/>
</dbReference>
<dbReference type="PANTHER" id="PTHR24169:SF28">
    <property type="entry name" value="NUCLEAR FACTOR NF-KAPPA-B P110 SUBUNIT"/>
    <property type="match status" value="1"/>
</dbReference>
<dbReference type="PROSITE" id="PS50088">
    <property type="entry name" value="ANK_REPEAT"/>
    <property type="match status" value="4"/>
</dbReference>
<dbReference type="Pfam" id="PF16179">
    <property type="entry name" value="RHD_dimer"/>
    <property type="match status" value="1"/>
</dbReference>
<dbReference type="InterPro" id="IPR032397">
    <property type="entry name" value="RHD_dimer"/>
</dbReference>
<dbReference type="CDD" id="cd01177">
    <property type="entry name" value="IPT_NFkappaB"/>
    <property type="match status" value="1"/>
</dbReference>
<feature type="repeat" description="ANK" evidence="1">
    <location>
        <begin position="624"/>
        <end position="656"/>
    </location>
</feature>
<dbReference type="InterPro" id="IPR033926">
    <property type="entry name" value="IPT_NFkappaB"/>
</dbReference>
<organism evidence="4 5">
    <name type="scientific">Acromyrmex insinuator</name>
    <dbReference type="NCBI Taxonomy" id="230686"/>
    <lineage>
        <taxon>Eukaryota</taxon>
        <taxon>Metazoa</taxon>
        <taxon>Ecdysozoa</taxon>
        <taxon>Arthropoda</taxon>
        <taxon>Hexapoda</taxon>
        <taxon>Insecta</taxon>
        <taxon>Pterygota</taxon>
        <taxon>Neoptera</taxon>
        <taxon>Endopterygota</taxon>
        <taxon>Hymenoptera</taxon>
        <taxon>Apocrita</taxon>
        <taxon>Aculeata</taxon>
        <taxon>Formicoidea</taxon>
        <taxon>Formicidae</taxon>
        <taxon>Myrmicinae</taxon>
        <taxon>Acromyrmex</taxon>
    </lineage>
</organism>
<reference evidence="4" key="1">
    <citation type="submission" date="2020-02" db="EMBL/GenBank/DDBJ databases">
        <title>Relaxed selection underlies rapid genomic changes in the transitions from sociality to social parasitism in ants.</title>
        <authorList>
            <person name="Bi X."/>
        </authorList>
    </citation>
    <scope>NUCLEOTIDE SEQUENCE</scope>
    <source>
        <strain evidence="4">BGI-DK2013a</strain>
        <tissue evidence="4">Whole body</tissue>
    </source>
</reference>
<dbReference type="GO" id="GO:0045087">
    <property type="term" value="P:innate immune response"/>
    <property type="evidence" value="ECO:0007669"/>
    <property type="project" value="UniProtKB-ARBA"/>
</dbReference>
<dbReference type="Pfam" id="PF12796">
    <property type="entry name" value="Ank_2"/>
    <property type="match status" value="2"/>
</dbReference>
<gene>
    <name evidence="4" type="primary">Rel</name>
    <name evidence="4" type="ORF">G6Z75_0009310</name>
</gene>
<dbReference type="AlphaFoldDB" id="A0A836EFP9"/>
<feature type="repeat" description="ANK" evidence="1">
    <location>
        <begin position="760"/>
        <end position="795"/>
    </location>
</feature>
<dbReference type="InterPro" id="IPR002110">
    <property type="entry name" value="Ankyrin_rpt"/>
</dbReference>
<dbReference type="Gene3D" id="2.60.40.340">
    <property type="entry name" value="Rel homology domain (RHD), DNA-binding domain"/>
    <property type="match status" value="1"/>
</dbReference>
<dbReference type="InterPro" id="IPR011029">
    <property type="entry name" value="DEATH-like_dom_sf"/>
</dbReference>
<evidence type="ECO:0000259" key="3">
    <source>
        <dbReference type="PROSITE" id="PS50254"/>
    </source>
</evidence>
<feature type="region of interest" description="Disordered" evidence="2">
    <location>
        <begin position="87"/>
        <end position="107"/>
    </location>
</feature>
<dbReference type="SUPFAM" id="SSF49417">
    <property type="entry name" value="p53-like transcription factors"/>
    <property type="match status" value="1"/>
</dbReference>
<dbReference type="InterPro" id="IPR011539">
    <property type="entry name" value="RHD_DNA_bind_dom"/>
</dbReference>
<name>A0A836EFP9_9HYME</name>